<sequence length="196" mass="22409">MDGVWSVAEMPALLYVGQRCTSDENEHIEFKTHMKNSTCEVTLRVEGDVLVRQMQPLSQTICAFLNTDGGRIYIGIDDTGIVRGVPLTNYMKEHYLASLIECLYRFVPRVPPEFIQVRFIRVREPDRPDKCPDPDWPTDTHAYQGSHLSEADRHNVCGYEHIFGRQKCFCESGSNDDANRYVIVVKVGMAFIADLY</sequence>
<accession>A0A3P8C3T1</accession>
<evidence type="ECO:0000313" key="3">
    <source>
        <dbReference type="Proteomes" id="UP000050761"/>
    </source>
</evidence>
<reference evidence="2 3" key="1">
    <citation type="submission" date="2018-11" db="EMBL/GenBank/DDBJ databases">
        <authorList>
            <consortium name="Pathogen Informatics"/>
        </authorList>
    </citation>
    <scope>NUCLEOTIDE SEQUENCE [LARGE SCALE GENOMIC DNA]</scope>
</reference>
<dbReference type="InterPro" id="IPR007421">
    <property type="entry name" value="Schlafen_AlbA_2_dom"/>
</dbReference>
<dbReference type="OrthoDB" id="10259112at2759"/>
<dbReference type="InterPro" id="IPR029684">
    <property type="entry name" value="Schlafen"/>
</dbReference>
<protein>
    <submittedName>
        <fullName evidence="4">AlbA_2 domain-containing protein</fullName>
    </submittedName>
</protein>
<dbReference type="Pfam" id="PF04326">
    <property type="entry name" value="SLFN_AlbA_2"/>
    <property type="match status" value="1"/>
</dbReference>
<proteinExistence type="predicted"/>
<dbReference type="AlphaFoldDB" id="A0A183GIS3"/>
<dbReference type="WBParaSite" id="HPBE_0002255001-mRNA-1">
    <property type="protein sequence ID" value="HPBE_0002255001-mRNA-1"/>
    <property type="gene ID" value="HPBE_0002255001"/>
</dbReference>
<dbReference type="Proteomes" id="UP000050761">
    <property type="component" value="Unassembled WGS sequence"/>
</dbReference>
<feature type="domain" description="Schlafen AlbA-2" evidence="1">
    <location>
        <begin position="24"/>
        <end position="119"/>
    </location>
</feature>
<evidence type="ECO:0000259" key="1">
    <source>
        <dbReference type="Pfam" id="PF04326"/>
    </source>
</evidence>
<gene>
    <name evidence="2" type="ORF">HPBE_LOCUS22549</name>
</gene>
<dbReference type="EMBL" id="UZAH01034100">
    <property type="protein sequence ID" value="VDP33272.1"/>
    <property type="molecule type" value="Genomic_DNA"/>
</dbReference>
<dbReference type="PANTHER" id="PTHR12155">
    <property type="entry name" value="SCHLAFEN"/>
    <property type="match status" value="1"/>
</dbReference>
<accession>A0A183GIS3</accession>
<keyword evidence="3" id="KW-1185">Reference proteome</keyword>
<evidence type="ECO:0000313" key="4">
    <source>
        <dbReference type="WBParaSite" id="HPBE_0002255001-mRNA-1"/>
    </source>
</evidence>
<dbReference type="Gene3D" id="3.30.950.30">
    <property type="entry name" value="Schlafen, AAA domain"/>
    <property type="match status" value="1"/>
</dbReference>
<name>A0A183GIS3_HELPZ</name>
<organism evidence="3 4">
    <name type="scientific">Heligmosomoides polygyrus</name>
    <name type="common">Parasitic roundworm</name>
    <dbReference type="NCBI Taxonomy" id="6339"/>
    <lineage>
        <taxon>Eukaryota</taxon>
        <taxon>Metazoa</taxon>
        <taxon>Ecdysozoa</taxon>
        <taxon>Nematoda</taxon>
        <taxon>Chromadorea</taxon>
        <taxon>Rhabditida</taxon>
        <taxon>Rhabditina</taxon>
        <taxon>Rhabditomorpha</taxon>
        <taxon>Strongyloidea</taxon>
        <taxon>Heligmosomidae</taxon>
        <taxon>Heligmosomoides</taxon>
    </lineage>
</organism>
<reference evidence="4" key="2">
    <citation type="submission" date="2019-09" db="UniProtKB">
        <authorList>
            <consortium name="WormBaseParasite"/>
        </authorList>
    </citation>
    <scope>IDENTIFICATION</scope>
</reference>
<dbReference type="PANTHER" id="PTHR12155:SF41">
    <property type="entry name" value="SCHLAFEN ALBA-2 DOMAIN-CONTAINING PROTEIN"/>
    <property type="match status" value="1"/>
</dbReference>
<evidence type="ECO:0000313" key="2">
    <source>
        <dbReference type="EMBL" id="VDP33272.1"/>
    </source>
</evidence>
<dbReference type="InterPro" id="IPR038461">
    <property type="entry name" value="Schlafen_AlbA_2_dom_sf"/>
</dbReference>